<proteinExistence type="predicted"/>
<evidence type="ECO:0000256" key="1">
    <source>
        <dbReference type="ARBA" id="ARBA00022801"/>
    </source>
</evidence>
<gene>
    <name evidence="3" type="ORF">GM921_06500</name>
</gene>
<feature type="signal peptide" evidence="2">
    <location>
        <begin position="1"/>
        <end position="24"/>
    </location>
</feature>
<evidence type="ECO:0000256" key="2">
    <source>
        <dbReference type="SAM" id="SignalP"/>
    </source>
</evidence>
<organism evidence="3 4">
    <name type="scientific">Pedobacter planticolens</name>
    <dbReference type="NCBI Taxonomy" id="2679964"/>
    <lineage>
        <taxon>Bacteria</taxon>
        <taxon>Pseudomonadati</taxon>
        <taxon>Bacteroidota</taxon>
        <taxon>Sphingobacteriia</taxon>
        <taxon>Sphingobacteriales</taxon>
        <taxon>Sphingobacteriaceae</taxon>
        <taxon>Pedobacter</taxon>
    </lineage>
</organism>
<sequence length="377" mass="42370">MKRSTPVILGLLLACSSTSFSQSANLTTWPKGASPQEVGKRVAARFVATPHTNFNRPTPPSVITYPETCAWYGALKFAKATGNDALKDDLIKRFEPMFTTEAKLIPPVTNVDWAVFGSVPLQLYMQTKDKRYLELGQGIADKQWAAPDEKAKAKVKPEQMLAFEKGYSWHTRMWIDDMFMITALQTQAYRATGDAKYINRAAKEMVLYLDSLQKPNGLFYHAPDVPFFWGRGDGWMAAGMAEILSSLPENNPDRARIMKGYKTMMASLLKYQAPSGLWRQLIDEPTAWEESSSTGMFTYAMVVGVKKGWLDKKTYTPAARKAWLGLVSYIDENADVKEVCEGTNKKNDKQYYLDRKRIVGDLHGQAPILWTAAALMN</sequence>
<dbReference type="PANTHER" id="PTHR33886">
    <property type="entry name" value="UNSATURATED RHAMNOGALACTURONAN HYDROLASE (EUROFUNG)"/>
    <property type="match status" value="1"/>
</dbReference>
<dbReference type="GO" id="GO:0016787">
    <property type="term" value="F:hydrolase activity"/>
    <property type="evidence" value="ECO:0007669"/>
    <property type="project" value="UniProtKB-KW"/>
</dbReference>
<dbReference type="InterPro" id="IPR052043">
    <property type="entry name" value="PolySaccharide_Degr_Enz"/>
</dbReference>
<name>A0A923IVF4_9SPHI</name>
<reference evidence="3" key="1">
    <citation type="submission" date="2019-11" db="EMBL/GenBank/DDBJ databases">
        <title>Description of Pedobacter sp. LMG 31464T.</title>
        <authorList>
            <person name="Carlier A."/>
            <person name="Qi S."/>
            <person name="Vandamme P."/>
        </authorList>
    </citation>
    <scope>NUCLEOTIDE SEQUENCE</scope>
    <source>
        <strain evidence="3">LMG 31464</strain>
    </source>
</reference>
<feature type="chain" id="PRO_5037817719" evidence="2">
    <location>
        <begin position="25"/>
        <end position="377"/>
    </location>
</feature>
<dbReference type="EMBL" id="WNXD01000001">
    <property type="protein sequence ID" value="MBB2145124.1"/>
    <property type="molecule type" value="Genomic_DNA"/>
</dbReference>
<keyword evidence="1 3" id="KW-0378">Hydrolase</keyword>
<dbReference type="InterPro" id="IPR008928">
    <property type="entry name" value="6-hairpin_glycosidase_sf"/>
</dbReference>
<dbReference type="PROSITE" id="PS51257">
    <property type="entry name" value="PROKAR_LIPOPROTEIN"/>
    <property type="match status" value="1"/>
</dbReference>
<comment type="caution">
    <text evidence="3">The sequence shown here is derived from an EMBL/GenBank/DDBJ whole genome shotgun (WGS) entry which is preliminary data.</text>
</comment>
<evidence type="ECO:0000313" key="4">
    <source>
        <dbReference type="Proteomes" id="UP000601055"/>
    </source>
</evidence>
<dbReference type="Proteomes" id="UP000601055">
    <property type="component" value="Unassembled WGS sequence"/>
</dbReference>
<dbReference type="Gene3D" id="1.50.10.10">
    <property type="match status" value="1"/>
</dbReference>
<keyword evidence="2" id="KW-0732">Signal</keyword>
<dbReference type="InterPro" id="IPR012341">
    <property type="entry name" value="6hp_glycosidase-like_sf"/>
</dbReference>
<dbReference type="RefSeq" id="WP_182921784.1">
    <property type="nucleotide sequence ID" value="NZ_WNXD01000001.1"/>
</dbReference>
<protein>
    <submittedName>
        <fullName evidence="3">Glycosyl hydrolase</fullName>
    </submittedName>
</protein>
<dbReference type="Pfam" id="PF07470">
    <property type="entry name" value="Glyco_hydro_88"/>
    <property type="match status" value="1"/>
</dbReference>
<dbReference type="PANTHER" id="PTHR33886:SF8">
    <property type="entry name" value="UNSATURATED RHAMNOGALACTURONAN HYDROLASE (EUROFUNG)"/>
    <property type="match status" value="1"/>
</dbReference>
<dbReference type="GO" id="GO:0005975">
    <property type="term" value="P:carbohydrate metabolic process"/>
    <property type="evidence" value="ECO:0007669"/>
    <property type="project" value="InterPro"/>
</dbReference>
<accession>A0A923IVF4</accession>
<keyword evidence="4" id="KW-1185">Reference proteome</keyword>
<dbReference type="InterPro" id="IPR010905">
    <property type="entry name" value="Glyco_hydro_88"/>
</dbReference>
<dbReference type="AlphaFoldDB" id="A0A923IVF4"/>
<evidence type="ECO:0000313" key="3">
    <source>
        <dbReference type="EMBL" id="MBB2145124.1"/>
    </source>
</evidence>
<dbReference type="SUPFAM" id="SSF48208">
    <property type="entry name" value="Six-hairpin glycosidases"/>
    <property type="match status" value="1"/>
</dbReference>